<dbReference type="InterPro" id="IPR032095">
    <property type="entry name" value="Sacchrp_dh-like_C"/>
</dbReference>
<dbReference type="GO" id="GO:0019878">
    <property type="term" value="P:lysine biosynthetic process via aminoadipic acid"/>
    <property type="evidence" value="ECO:0007669"/>
    <property type="project" value="TreeGrafter"/>
</dbReference>
<evidence type="ECO:0000256" key="2">
    <source>
        <dbReference type="ARBA" id="ARBA00023002"/>
    </source>
</evidence>
<dbReference type="STRING" id="158441.A0A226E195"/>
<dbReference type="SUPFAM" id="SSF55347">
    <property type="entry name" value="Glyceraldehyde-3-phosphate dehydrogenase-like, C-terminal domain"/>
    <property type="match status" value="1"/>
</dbReference>
<dbReference type="AlphaFoldDB" id="A0A226E195"/>
<dbReference type="Pfam" id="PF16653">
    <property type="entry name" value="Sacchrp_dh_C"/>
    <property type="match status" value="1"/>
</dbReference>
<organism evidence="5 6">
    <name type="scientific">Folsomia candida</name>
    <name type="common">Springtail</name>
    <dbReference type="NCBI Taxonomy" id="158441"/>
    <lineage>
        <taxon>Eukaryota</taxon>
        <taxon>Metazoa</taxon>
        <taxon>Ecdysozoa</taxon>
        <taxon>Arthropoda</taxon>
        <taxon>Hexapoda</taxon>
        <taxon>Collembola</taxon>
        <taxon>Entomobryomorpha</taxon>
        <taxon>Isotomoidea</taxon>
        <taxon>Isotomidae</taxon>
        <taxon>Proisotominae</taxon>
        <taxon>Folsomia</taxon>
    </lineage>
</organism>
<dbReference type="Pfam" id="PF03435">
    <property type="entry name" value="Sacchrp_dh_NADP"/>
    <property type="match status" value="1"/>
</dbReference>
<dbReference type="OrthoDB" id="10059875at2759"/>
<dbReference type="EMBL" id="LNIX01000008">
    <property type="protein sequence ID" value="OXA50701.1"/>
    <property type="molecule type" value="Genomic_DNA"/>
</dbReference>
<feature type="domain" description="Saccharopine dehydrogenase-like C-terminal" evidence="4">
    <location>
        <begin position="134"/>
        <end position="478"/>
    </location>
</feature>
<dbReference type="InterPro" id="IPR036291">
    <property type="entry name" value="NAD(P)-bd_dom_sf"/>
</dbReference>
<evidence type="ECO:0000259" key="3">
    <source>
        <dbReference type="Pfam" id="PF03435"/>
    </source>
</evidence>
<dbReference type="InterPro" id="IPR051168">
    <property type="entry name" value="AASS"/>
</dbReference>
<sequence length="488" mass="54213">MKRILILGSGYISGCLVHFLTRVCATTQKYLVTVASVVPKELEDLATQFTNLQTVVINVKEDAEALHDLVGKCDLVVSLLPNDMHLPRLFMYKAAKACIDLRVNMLHASYNSDELIALNDDARQNGVLILGELGLDPGIDHLLAMKCIHEIQEQKGKIVSFVSYCGGLPAPECSGDNYLRYKFSWAPKTALGNLLNGARFLENKSVVEIPRGGGILDETKQLHFLPELGLEGYPNRDSLVYLEKYGLSPHIRTLIRGTLRYTEFSKRVKTLIKVGLLSDDAVDFLDPDVNQAPLTWREFIASLLHINLSTGNNDANSAFRTVLSPTEIETLTSLGLLEDTAVPKVGTPLTALANHLEGMLQFKNGEQDVVILHHELEAKYPMLSSHESVCGRKEFREIDFIVYGDPLQSNRDSNFNQPINRTPTTTPHAYSAMAKTVAYTLGIGAEMMLNGEIKQVGVILPLTRDIYLPILERLAHYGLFAIERILNE</sequence>
<evidence type="ECO:0000313" key="5">
    <source>
        <dbReference type="EMBL" id="OXA50701.1"/>
    </source>
</evidence>
<dbReference type="Gene3D" id="1.10.1870.10">
    <property type="entry name" value="Domain 3, Saccharopine reductase"/>
    <property type="match status" value="1"/>
</dbReference>
<dbReference type="SUPFAM" id="SSF51735">
    <property type="entry name" value="NAD(P)-binding Rossmann-fold domains"/>
    <property type="match status" value="1"/>
</dbReference>
<dbReference type="PANTHER" id="PTHR11133">
    <property type="entry name" value="SACCHAROPINE DEHYDROGENASE"/>
    <property type="match status" value="1"/>
</dbReference>
<feature type="domain" description="Saccharopine dehydrogenase NADP binding" evidence="3">
    <location>
        <begin position="4"/>
        <end position="129"/>
    </location>
</feature>
<evidence type="ECO:0000256" key="1">
    <source>
        <dbReference type="ARBA" id="ARBA00022857"/>
    </source>
</evidence>
<protein>
    <submittedName>
        <fullName evidence="5">Alpha-aminoadipic semialdehyde synthase, mitochondrial</fullName>
    </submittedName>
</protein>
<gene>
    <name evidence="5" type="ORF">Fcan01_14565</name>
</gene>
<accession>A0A226E195</accession>
<evidence type="ECO:0000313" key="6">
    <source>
        <dbReference type="Proteomes" id="UP000198287"/>
    </source>
</evidence>
<dbReference type="Gene3D" id="3.30.360.10">
    <property type="entry name" value="Dihydrodipicolinate Reductase, domain 2"/>
    <property type="match status" value="1"/>
</dbReference>
<dbReference type="OMA" id="WNYKFTW"/>
<dbReference type="GO" id="GO:0004753">
    <property type="term" value="F:saccharopine dehydrogenase activity"/>
    <property type="evidence" value="ECO:0007669"/>
    <property type="project" value="TreeGrafter"/>
</dbReference>
<keyword evidence="6" id="KW-1185">Reference proteome</keyword>
<evidence type="ECO:0000259" key="4">
    <source>
        <dbReference type="Pfam" id="PF16653"/>
    </source>
</evidence>
<comment type="caution">
    <text evidence="5">The sequence shown here is derived from an EMBL/GenBank/DDBJ whole genome shotgun (WGS) entry which is preliminary data.</text>
</comment>
<reference evidence="5 6" key="1">
    <citation type="submission" date="2015-12" db="EMBL/GenBank/DDBJ databases">
        <title>The genome of Folsomia candida.</title>
        <authorList>
            <person name="Faddeeva A."/>
            <person name="Derks M.F."/>
            <person name="Anvar Y."/>
            <person name="Smit S."/>
            <person name="Van Straalen N."/>
            <person name="Roelofs D."/>
        </authorList>
    </citation>
    <scope>NUCLEOTIDE SEQUENCE [LARGE SCALE GENOMIC DNA]</scope>
    <source>
        <strain evidence="5 6">VU population</strain>
        <tissue evidence="5">Whole body</tissue>
    </source>
</reference>
<dbReference type="Gene3D" id="3.40.50.720">
    <property type="entry name" value="NAD(P)-binding Rossmann-like Domain"/>
    <property type="match status" value="1"/>
</dbReference>
<dbReference type="PANTHER" id="PTHR11133:SF22">
    <property type="entry name" value="ALPHA-AMINOADIPIC SEMIALDEHYDE SYNTHASE, MITOCHONDRIAL"/>
    <property type="match status" value="1"/>
</dbReference>
<dbReference type="InterPro" id="IPR005097">
    <property type="entry name" value="Sacchrp_dh_NADP-bd"/>
</dbReference>
<name>A0A226E195_FOLCA</name>
<keyword evidence="2" id="KW-0560">Oxidoreductase</keyword>
<dbReference type="Proteomes" id="UP000198287">
    <property type="component" value="Unassembled WGS sequence"/>
</dbReference>
<dbReference type="GO" id="GO:0005737">
    <property type="term" value="C:cytoplasm"/>
    <property type="evidence" value="ECO:0007669"/>
    <property type="project" value="TreeGrafter"/>
</dbReference>
<keyword evidence="1" id="KW-0521">NADP</keyword>
<proteinExistence type="predicted"/>
<dbReference type="FunFam" id="3.30.360.10:FF:000008">
    <property type="entry name" value="Alpha-aminoadipic semialdehyde synthase, mitochondrial"/>
    <property type="match status" value="1"/>
</dbReference>